<feature type="transmembrane region" description="Helical" evidence="9">
    <location>
        <begin position="540"/>
        <end position="557"/>
    </location>
</feature>
<keyword evidence="6 9" id="KW-0812">Transmembrane</keyword>
<dbReference type="Proteomes" id="UP001060104">
    <property type="component" value="Chromosome"/>
</dbReference>
<feature type="transmembrane region" description="Helical" evidence="9">
    <location>
        <begin position="871"/>
        <end position="889"/>
    </location>
</feature>
<dbReference type="SUPFAM" id="SSF82866">
    <property type="entry name" value="Multidrug efflux transporter AcrB transmembrane domain"/>
    <property type="match status" value="2"/>
</dbReference>
<evidence type="ECO:0000256" key="2">
    <source>
        <dbReference type="ARBA" id="ARBA00010942"/>
    </source>
</evidence>
<feature type="transmembrane region" description="Helical" evidence="9">
    <location>
        <begin position="364"/>
        <end position="384"/>
    </location>
</feature>
<keyword evidence="4" id="KW-1003">Cell membrane</keyword>
<dbReference type="Gene3D" id="3.30.2090.10">
    <property type="entry name" value="Multidrug efflux transporter AcrB TolC docking domain, DN and DC subdomains"/>
    <property type="match status" value="2"/>
</dbReference>
<reference evidence="10 12" key="1">
    <citation type="submission" date="2015-09" db="EMBL/GenBank/DDBJ databases">
        <authorList>
            <consortium name="Pathogen Informatics"/>
        </authorList>
    </citation>
    <scope>NUCLEOTIDE SEQUENCE [LARGE SCALE GENOMIC DNA]</scope>
    <source>
        <strain evidence="10 12">2789STDY5834846</strain>
    </source>
</reference>
<dbReference type="Gene3D" id="3.30.70.1320">
    <property type="entry name" value="Multidrug efflux transporter AcrB pore domain like"/>
    <property type="match status" value="1"/>
</dbReference>
<keyword evidence="13" id="KW-1185">Reference proteome</keyword>
<evidence type="ECO:0000313" key="11">
    <source>
        <dbReference type="EMBL" id="UVQ75889.1"/>
    </source>
</evidence>
<evidence type="ECO:0000313" key="10">
    <source>
        <dbReference type="EMBL" id="CUP28729.1"/>
    </source>
</evidence>
<evidence type="ECO:0000256" key="3">
    <source>
        <dbReference type="ARBA" id="ARBA00022448"/>
    </source>
</evidence>
<feature type="transmembrane region" description="Helical" evidence="9">
    <location>
        <begin position="1022"/>
        <end position="1043"/>
    </location>
</feature>
<evidence type="ECO:0000256" key="4">
    <source>
        <dbReference type="ARBA" id="ARBA00022475"/>
    </source>
</evidence>
<dbReference type="FunFam" id="1.20.1640.10:FF:000001">
    <property type="entry name" value="Efflux pump membrane transporter"/>
    <property type="match status" value="1"/>
</dbReference>
<evidence type="ECO:0000313" key="13">
    <source>
        <dbReference type="Proteomes" id="UP001060104"/>
    </source>
</evidence>
<organism evidence="10 12">
    <name type="scientific">Bacteroides faecis</name>
    <dbReference type="NCBI Taxonomy" id="674529"/>
    <lineage>
        <taxon>Bacteria</taxon>
        <taxon>Pseudomonadati</taxon>
        <taxon>Bacteroidota</taxon>
        <taxon>Bacteroidia</taxon>
        <taxon>Bacteroidales</taxon>
        <taxon>Bacteroidaceae</taxon>
        <taxon>Bacteroides</taxon>
    </lineage>
</organism>
<evidence type="ECO:0000256" key="6">
    <source>
        <dbReference type="ARBA" id="ARBA00022692"/>
    </source>
</evidence>
<feature type="transmembrane region" description="Helical" evidence="9">
    <location>
        <begin position="390"/>
        <end position="415"/>
    </location>
</feature>
<dbReference type="GO" id="GO:0015562">
    <property type="term" value="F:efflux transmembrane transporter activity"/>
    <property type="evidence" value="ECO:0007669"/>
    <property type="project" value="InterPro"/>
</dbReference>
<comment type="similarity">
    <text evidence="2">Belongs to the resistance-nodulation-cell division (RND) (TC 2.A.6) family.</text>
</comment>
<evidence type="ECO:0000256" key="7">
    <source>
        <dbReference type="ARBA" id="ARBA00022989"/>
    </source>
</evidence>
<dbReference type="RefSeq" id="WP_055269521.1">
    <property type="nucleotide sequence ID" value="NZ_CAXKYA010000008.1"/>
</dbReference>
<sequence>MKLDNFINRPVLSTVISILIVILGAIGLATLPITQYPDIAPPTVSVRATYTGASASTVLNSVIAPLEEQINGVENMMYMTSTASNTGSGDISIYFKQGTDPDMAAVNVQNRVSMAQGLLPAEVTKVGVTTQKRQTSMLVVFSLYDETDTYTDAFIENYAKINLIPQVQRVQGVGDANVMGQDYSMRIWLKPDVMAQYKLIPSDVSTALAEQNIEAAPGQFGERSNQTFQYTIRYKGRLQQPEEFENIVIKSLPNGEVLRLNDIAEIQLDRLGYNFTNRVNGHKAVTCIVYQMAGTNATQTISDIENLLNEASTSLPAGLKLNISMNANDFLFASIHEVLKTLIEAFILVFIVVYIFLQDLRSTLIPTIAIPVALIGTFFVLSLIGFSLNLLTLCALVLAIAIVVDDAIVVVEGVHAKLDQGYTSARLASIDAMHELGGAIVSITLVMMAVFVPVSFMGGTAGTFYRQFGMTMAIAIGLSALNALTLSPALCAIFLKPHNTDHGNKKQTLVDRFHTSFNAAYDSILKKYKKRVLFFIQKKWLSMGLVVISIVLLIFFMNTTPTGMVPNEDTGTLMGAVTLPPGTSQDRSEQILARVDSLIAADPAVSSRTMISGFSFIGGQGPSYGSFIIKLKDWDERSAVQNSDIVVASLYMRAQKIIKEAQVLFFAPPMIPGYSASTDIEVNMQDKTGGELNKFFDVVNDYTQALEARPEINSAKTSFNPNFPQYMIDIDAAACKKAGISPSDILSTMQGYYGGLYASNFNRFGKMYRVMIQSDPLSRKNLESLKNVKVRNNQGEMAPIAQFISVEKVYGPDIISRFNLYTSMKVMVAPASGYTSGQALAALAEVAQENLPTGYTYELGGMAREEAQSSGSTTGLIFVLCFVFVYLLLSAQYESYILPLAVLLSIPFGLLGSFLFVNGMSAIGSISSLKMILGTMSNNIYMQIALIMLMGLLAKNAILIVEFALDRRKMGMSITWAAVLGAGARLRPILMTSLAMVVGLLPLMFAFGVGAHGNRTLGTASIGGMLIGMICQIFIVPALFVIFQYLQEKVKPMEWEDIDNADAVTEIEQYAK</sequence>
<dbReference type="Gene3D" id="1.20.1640.10">
    <property type="entry name" value="Multidrug efflux transporter AcrB transmembrane domain"/>
    <property type="match status" value="2"/>
</dbReference>
<evidence type="ECO:0000256" key="1">
    <source>
        <dbReference type="ARBA" id="ARBA00004429"/>
    </source>
</evidence>
<dbReference type="InterPro" id="IPR001036">
    <property type="entry name" value="Acrflvin-R"/>
</dbReference>
<keyword evidence="7 9" id="KW-1133">Transmembrane helix</keyword>
<feature type="transmembrane region" description="Helical" evidence="9">
    <location>
        <begin position="468"/>
        <end position="495"/>
    </location>
</feature>
<dbReference type="Proteomes" id="UP000095606">
    <property type="component" value="Unassembled WGS sequence"/>
</dbReference>
<dbReference type="PRINTS" id="PR00702">
    <property type="entry name" value="ACRIFLAVINRP"/>
</dbReference>
<dbReference type="InterPro" id="IPR027463">
    <property type="entry name" value="AcrB_DN_DC_subdom"/>
</dbReference>
<proteinExistence type="inferred from homology"/>
<dbReference type="PANTHER" id="PTHR32063:SF9">
    <property type="entry name" value="SIMILAR TO MULTIDRUG RESISTANCE PROTEIN MEXB"/>
    <property type="match status" value="1"/>
</dbReference>
<feature type="transmembrane region" description="Helical" evidence="9">
    <location>
        <begin position="436"/>
        <end position="456"/>
    </location>
</feature>
<dbReference type="InterPro" id="IPR004764">
    <property type="entry name" value="MdtF-like"/>
</dbReference>
<dbReference type="GO" id="GO:0005886">
    <property type="term" value="C:plasma membrane"/>
    <property type="evidence" value="ECO:0007669"/>
    <property type="project" value="UniProtKB-SubCell"/>
</dbReference>
<dbReference type="EMBL" id="CP103141">
    <property type="protein sequence ID" value="UVQ75889.1"/>
    <property type="molecule type" value="Genomic_DNA"/>
</dbReference>
<dbReference type="FunFam" id="3.30.70.1430:FF:000001">
    <property type="entry name" value="Efflux pump membrane transporter"/>
    <property type="match status" value="1"/>
</dbReference>
<dbReference type="SUPFAM" id="SSF82693">
    <property type="entry name" value="Multidrug efflux transporter AcrB pore domain, PN1, PN2, PC1 and PC2 subdomains"/>
    <property type="match status" value="3"/>
</dbReference>
<feature type="transmembrane region" description="Helical" evidence="9">
    <location>
        <begin position="986"/>
        <end position="1010"/>
    </location>
</feature>
<dbReference type="Gene3D" id="3.30.70.1440">
    <property type="entry name" value="Multidrug efflux transporter AcrB pore domain"/>
    <property type="match status" value="1"/>
</dbReference>
<dbReference type="EMBL" id="CZAE01000009">
    <property type="protein sequence ID" value="CUP28729.1"/>
    <property type="molecule type" value="Genomic_DNA"/>
</dbReference>
<evidence type="ECO:0000313" key="12">
    <source>
        <dbReference type="Proteomes" id="UP000095606"/>
    </source>
</evidence>
<keyword evidence="5" id="KW-0997">Cell inner membrane</keyword>
<protein>
    <submittedName>
        <fullName evidence="10">AcrB/AcrD family multidrug resistance protein</fullName>
    </submittedName>
    <submittedName>
        <fullName evidence="11">Efflux RND transporter permease subunit</fullName>
    </submittedName>
</protein>
<dbReference type="Pfam" id="PF00873">
    <property type="entry name" value="ACR_tran"/>
    <property type="match status" value="1"/>
</dbReference>
<dbReference type="SUPFAM" id="SSF82714">
    <property type="entry name" value="Multidrug efflux transporter AcrB TolC docking domain, DN and DC subdomains"/>
    <property type="match status" value="2"/>
</dbReference>
<dbReference type="GO" id="GO:0009636">
    <property type="term" value="P:response to toxic substance"/>
    <property type="evidence" value="ECO:0007669"/>
    <property type="project" value="UniProtKB-ARBA"/>
</dbReference>
<comment type="subcellular location">
    <subcellularLocation>
        <location evidence="1">Cell inner membrane</location>
        <topology evidence="1">Multi-pass membrane protein</topology>
    </subcellularLocation>
</comment>
<dbReference type="GeneID" id="69588136"/>
<dbReference type="AlphaFoldDB" id="A0A174M4L5"/>
<feature type="transmembrane region" description="Helical" evidence="9">
    <location>
        <begin position="338"/>
        <end position="357"/>
    </location>
</feature>
<feature type="transmembrane region" description="Helical" evidence="9">
    <location>
        <begin position="896"/>
        <end position="920"/>
    </location>
</feature>
<dbReference type="GO" id="GO:0042910">
    <property type="term" value="F:xenobiotic transmembrane transporter activity"/>
    <property type="evidence" value="ECO:0007669"/>
    <property type="project" value="TreeGrafter"/>
</dbReference>
<dbReference type="NCBIfam" id="TIGR00915">
    <property type="entry name" value="2A0602"/>
    <property type="match status" value="1"/>
</dbReference>
<keyword evidence="8 9" id="KW-0472">Membrane</keyword>
<feature type="transmembrane region" description="Helical" evidence="9">
    <location>
        <begin position="12"/>
        <end position="33"/>
    </location>
</feature>
<gene>
    <name evidence="10" type="primary">bepE_3</name>
    <name evidence="10" type="ORF">ERS852461_02250</name>
    <name evidence="11" type="ORF">NXY30_05715</name>
</gene>
<evidence type="ECO:0000256" key="8">
    <source>
        <dbReference type="ARBA" id="ARBA00023136"/>
    </source>
</evidence>
<evidence type="ECO:0000256" key="9">
    <source>
        <dbReference type="SAM" id="Phobius"/>
    </source>
</evidence>
<dbReference type="PANTHER" id="PTHR32063">
    <property type="match status" value="1"/>
</dbReference>
<keyword evidence="3" id="KW-0813">Transport</keyword>
<feature type="transmembrane region" description="Helical" evidence="9">
    <location>
        <begin position="940"/>
        <end position="965"/>
    </location>
</feature>
<accession>A0A174M4L5</accession>
<reference evidence="11" key="2">
    <citation type="submission" date="2022-08" db="EMBL/GenBank/DDBJ databases">
        <title>Genome Sequencing of Bacteroides fragilis Group Isolates with Nanopore Technology.</title>
        <authorList>
            <person name="Tisza M.J."/>
            <person name="Smith D."/>
            <person name="Dekker J.P."/>
        </authorList>
    </citation>
    <scope>NUCLEOTIDE SEQUENCE</scope>
    <source>
        <strain evidence="11">BFG-527</strain>
    </source>
</reference>
<name>A0A174M4L5_9BACE</name>
<evidence type="ECO:0000256" key="5">
    <source>
        <dbReference type="ARBA" id="ARBA00022519"/>
    </source>
</evidence>
<dbReference type="Gene3D" id="3.30.70.1430">
    <property type="entry name" value="Multidrug efflux transporter AcrB pore domain"/>
    <property type="match status" value="2"/>
</dbReference>